<dbReference type="OrthoDB" id="80787at2"/>
<accession>A0A0X8FBW0</accession>
<protein>
    <submittedName>
        <fullName evidence="2">DUF4298 domain-containing protein</fullName>
    </submittedName>
</protein>
<dbReference type="KEGG" id="asan:AWM72_06425"/>
<reference evidence="3" key="2">
    <citation type="submission" date="2016-01" db="EMBL/GenBank/DDBJ databases">
        <title>Six Aerococcus type strain genome sequencing and assembly using PacBio and Illumina Hiseq.</title>
        <authorList>
            <person name="Carkaci D."/>
            <person name="Dargis R."/>
            <person name="Nielsen X.C."/>
            <person name="Skovgaard O."/>
            <person name="Fuursted K."/>
            <person name="Christensen J.J."/>
        </authorList>
    </citation>
    <scope>NUCLEOTIDE SEQUENCE [LARGE SCALE GENOMIC DNA]</scope>
    <source>
        <strain evidence="3">CCUG43001</strain>
    </source>
</reference>
<dbReference type="AlphaFoldDB" id="A0A0X8FBW0"/>
<dbReference type="EMBL" id="CP014160">
    <property type="protein sequence ID" value="AMB94422.1"/>
    <property type="molecule type" value="Genomic_DNA"/>
</dbReference>
<proteinExistence type="predicted"/>
<dbReference type="GeneID" id="92903699"/>
<reference evidence="1 3" key="1">
    <citation type="journal article" date="2016" name="Genome Announc.">
        <title>Complete Genome Sequences of Aerococcus christensenii CCUG 28831T, Aerococcus sanguinicola CCUG 43001T, Aerococcus urinae CCUG 36881T, Aerococcus urinaeequi CCUG 28094T, Aerococcus urinaehominis CCUG 42038 BT, and Aerococcus viridans CCUG 4311T.</title>
        <authorList>
            <person name="Carkaci D."/>
            <person name="Dargis R."/>
            <person name="Nielsen X.C."/>
            <person name="Skovgaard O."/>
            <person name="Fuursted K."/>
            <person name="Christensen J.J."/>
        </authorList>
    </citation>
    <scope>NUCLEOTIDE SEQUENCE [LARGE SCALE GENOMIC DNA]</scope>
    <source>
        <strain evidence="1 3">CCUG43001</strain>
    </source>
</reference>
<evidence type="ECO:0000313" key="2">
    <source>
        <dbReference type="EMBL" id="PKZ20469.1"/>
    </source>
</evidence>
<reference evidence="2 4" key="3">
    <citation type="submission" date="2017-12" db="EMBL/GenBank/DDBJ databases">
        <title>Phylogenetic diversity of female urinary microbiome.</title>
        <authorList>
            <person name="Thomas-White K."/>
            <person name="Wolfe A.J."/>
        </authorList>
    </citation>
    <scope>NUCLEOTIDE SEQUENCE [LARGE SCALE GENOMIC DNA]</scope>
    <source>
        <strain evidence="2 4">UMB0139</strain>
    </source>
</reference>
<dbReference type="Proteomes" id="UP000234239">
    <property type="component" value="Unassembled WGS sequence"/>
</dbReference>
<dbReference type="InterPro" id="IPR025384">
    <property type="entry name" value="DUF4298"/>
</dbReference>
<dbReference type="Proteomes" id="UP000069912">
    <property type="component" value="Chromosome"/>
</dbReference>
<organism evidence="1 3">
    <name type="scientific">Aerococcus sanguinicola</name>
    <dbReference type="NCBI Taxonomy" id="119206"/>
    <lineage>
        <taxon>Bacteria</taxon>
        <taxon>Bacillati</taxon>
        <taxon>Bacillota</taxon>
        <taxon>Bacilli</taxon>
        <taxon>Lactobacillales</taxon>
        <taxon>Aerococcaceae</taxon>
        <taxon>Aerococcus</taxon>
    </lineage>
</organism>
<name>A0A0X8FBW0_9LACT</name>
<sequence length="99" mass="11441">MPAIERIQEMESHLKEIQSFFEDFDQDLAKFEAIKPQLEALEAYYGSEEWFDDFDAYEAGGMPEDLTYQVLSEDGVYDCLVDKHRIALALLDLARDLLA</sequence>
<evidence type="ECO:0000313" key="1">
    <source>
        <dbReference type="EMBL" id="AMB94422.1"/>
    </source>
</evidence>
<dbReference type="EMBL" id="PKGY01000009">
    <property type="protein sequence ID" value="PKZ20469.1"/>
    <property type="molecule type" value="Genomic_DNA"/>
</dbReference>
<gene>
    <name evidence="1" type="ORF">AWM72_06425</name>
    <name evidence="2" type="ORF">CYJ28_10070</name>
</gene>
<dbReference type="RefSeq" id="WP_067975055.1">
    <property type="nucleotide sequence ID" value="NZ_CAJHKM010000008.1"/>
</dbReference>
<dbReference type="Pfam" id="PF14131">
    <property type="entry name" value="DUF4298"/>
    <property type="match status" value="1"/>
</dbReference>
<evidence type="ECO:0000313" key="4">
    <source>
        <dbReference type="Proteomes" id="UP000234239"/>
    </source>
</evidence>
<evidence type="ECO:0000313" key="3">
    <source>
        <dbReference type="Proteomes" id="UP000069912"/>
    </source>
</evidence>
<keyword evidence="3" id="KW-1185">Reference proteome</keyword>